<evidence type="ECO:0000256" key="11">
    <source>
        <dbReference type="SAM" id="MobiDB-lite"/>
    </source>
</evidence>
<dbReference type="InterPro" id="IPR019015">
    <property type="entry name" value="HIRA_B_motif"/>
</dbReference>
<dbReference type="Pfam" id="PF24105">
    <property type="entry name" value="Beta-prop_CAF1B_HIR1"/>
    <property type="match status" value="1"/>
</dbReference>
<dbReference type="PANTHER" id="PTHR13831:SF0">
    <property type="entry name" value="PROTEIN HIRA"/>
    <property type="match status" value="1"/>
</dbReference>
<dbReference type="Proteomes" id="UP000594260">
    <property type="component" value="Unplaced"/>
</dbReference>
<feature type="region of interest" description="Disordered" evidence="11">
    <location>
        <begin position="421"/>
        <end position="455"/>
    </location>
</feature>
<evidence type="ECO:0000313" key="14">
    <source>
        <dbReference type="EnsemblMetazoa" id="XP_022667877"/>
    </source>
</evidence>
<dbReference type="FunCoup" id="A0A7M7KNX8">
    <property type="interactions" value="1813"/>
</dbReference>
<dbReference type="PROSITE" id="PS50294">
    <property type="entry name" value="WD_REPEATS_REGION"/>
    <property type="match status" value="3"/>
</dbReference>
<feature type="region of interest" description="Disordered" evidence="11">
    <location>
        <begin position="1185"/>
        <end position="1212"/>
    </location>
</feature>
<dbReference type="PANTHER" id="PTHR13831">
    <property type="entry name" value="MEMBER OF THE HIR1 FAMILY OF WD-REPEAT PROTEINS"/>
    <property type="match status" value="1"/>
</dbReference>
<feature type="region of interest" description="Disordered" evidence="11">
    <location>
        <begin position="478"/>
        <end position="574"/>
    </location>
</feature>
<evidence type="ECO:0000256" key="5">
    <source>
        <dbReference type="ARBA" id="ARBA00022737"/>
    </source>
</evidence>
<proteinExistence type="inferred from homology"/>
<feature type="region of interest" description="Disordered" evidence="11">
    <location>
        <begin position="1053"/>
        <end position="1142"/>
    </location>
</feature>
<feature type="compositionally biased region" description="Low complexity" evidence="11">
    <location>
        <begin position="1099"/>
        <end position="1111"/>
    </location>
</feature>
<name>A0A7M7KNX8_VARDE</name>
<dbReference type="InterPro" id="IPR019775">
    <property type="entry name" value="WD40_repeat_CS"/>
</dbReference>
<evidence type="ECO:0000256" key="6">
    <source>
        <dbReference type="ARBA" id="ARBA00022853"/>
    </source>
</evidence>
<dbReference type="InterPro" id="IPR011494">
    <property type="entry name" value="HIRA-like_C"/>
</dbReference>
<dbReference type="GO" id="GO:0006355">
    <property type="term" value="P:regulation of DNA-templated transcription"/>
    <property type="evidence" value="ECO:0007669"/>
    <property type="project" value="InterPro"/>
</dbReference>
<feature type="compositionally biased region" description="Polar residues" evidence="11">
    <location>
        <begin position="422"/>
        <end position="450"/>
    </location>
</feature>
<evidence type="ECO:0000256" key="1">
    <source>
        <dbReference type="ARBA" id="ARBA00002677"/>
    </source>
</evidence>
<comment type="subcellular location">
    <subcellularLocation>
        <location evidence="2">Nucleus</location>
    </subcellularLocation>
</comment>
<keyword evidence="8" id="KW-0804">Transcription</keyword>
<feature type="compositionally biased region" description="Basic and acidic residues" evidence="11">
    <location>
        <begin position="498"/>
        <end position="511"/>
    </location>
</feature>
<keyword evidence="7" id="KW-0805">Transcription regulation</keyword>
<dbReference type="GO" id="GO:0006338">
    <property type="term" value="P:chromatin remodeling"/>
    <property type="evidence" value="ECO:0007669"/>
    <property type="project" value="InterPro"/>
</dbReference>
<dbReference type="GO" id="GO:0000417">
    <property type="term" value="C:HIR complex"/>
    <property type="evidence" value="ECO:0007669"/>
    <property type="project" value="TreeGrafter"/>
</dbReference>
<accession>A0A7M7KNX8</accession>
<dbReference type="InterPro" id="IPR036322">
    <property type="entry name" value="WD40_repeat_dom_sf"/>
</dbReference>
<keyword evidence="5" id="KW-0677">Repeat</keyword>
<dbReference type="GO" id="GO:0006351">
    <property type="term" value="P:DNA-templated transcription"/>
    <property type="evidence" value="ECO:0007669"/>
    <property type="project" value="InterPro"/>
</dbReference>
<dbReference type="EnsemblMetazoa" id="XM_022812142">
    <property type="protein sequence ID" value="XP_022667877"/>
    <property type="gene ID" value="LOC111253142"/>
</dbReference>
<dbReference type="GeneID" id="111253142"/>
<feature type="domain" description="CAF1B/HIR1 beta-propeller" evidence="13">
    <location>
        <begin position="8"/>
        <end position="369"/>
    </location>
</feature>
<feature type="compositionally biased region" description="Low complexity" evidence="11">
    <location>
        <begin position="521"/>
        <end position="530"/>
    </location>
</feature>
<dbReference type="SUPFAM" id="SSF50978">
    <property type="entry name" value="WD40 repeat-like"/>
    <property type="match status" value="1"/>
</dbReference>
<evidence type="ECO:0008006" key="16">
    <source>
        <dbReference type="Google" id="ProtNLM"/>
    </source>
</evidence>
<evidence type="ECO:0000313" key="15">
    <source>
        <dbReference type="Proteomes" id="UP000594260"/>
    </source>
</evidence>
<evidence type="ECO:0000256" key="8">
    <source>
        <dbReference type="ARBA" id="ARBA00023163"/>
    </source>
</evidence>
<dbReference type="GO" id="GO:0005634">
    <property type="term" value="C:nucleus"/>
    <property type="evidence" value="ECO:0007669"/>
    <property type="project" value="UniProtKB-SubCell"/>
</dbReference>
<comment type="function">
    <text evidence="1">Required for replication-independent chromatin assembly and for the periodic repression of histone gene transcription during the cell cycle.</text>
</comment>
<dbReference type="Pfam" id="PF09453">
    <property type="entry name" value="HIRA_B"/>
    <property type="match status" value="1"/>
</dbReference>
<dbReference type="SMART" id="SM00320">
    <property type="entry name" value="WD40"/>
    <property type="match status" value="7"/>
</dbReference>
<dbReference type="RefSeq" id="XP_022667877.1">
    <property type="nucleotide sequence ID" value="XM_022812142.1"/>
</dbReference>
<dbReference type="GO" id="GO:0031491">
    <property type="term" value="F:nucleosome binding"/>
    <property type="evidence" value="ECO:0007669"/>
    <property type="project" value="TreeGrafter"/>
</dbReference>
<keyword evidence="15" id="KW-1185">Reference proteome</keyword>
<evidence type="ECO:0000256" key="9">
    <source>
        <dbReference type="ARBA" id="ARBA00023242"/>
    </source>
</evidence>
<dbReference type="InterPro" id="IPR001680">
    <property type="entry name" value="WD40_rpt"/>
</dbReference>
<dbReference type="CDD" id="cd00200">
    <property type="entry name" value="WD40"/>
    <property type="match status" value="1"/>
</dbReference>
<sequence length="1316" mass="140852">MVKLFKPSWVNHDGNPIFSVDVHPDGSRFATGGQGQDCGQVCIWNMGPVLRADEEKKDSIPKLFCQLTNHLACVNCVRWSHDGRFLASAGDDKTIIIWQIGRTISGPGSYGAAFGKANVEQWRTVACLKGHDGDILHVAWSPASDEYIASCSVDTTVVVWNTRRWHERVAVLRGHQGFVKGVCWDPLGKYVATQSDDKTVRLWRTHDWQQECVISTPFEETGGTTHVLRLSWSPDGQYVVSAHAMNNGGPTAQIIERGGWRTVKDFVGHRRAVTVARFFPSILKSATSTTNSSGDSKQYLADMFNCLAIGSRDRSVSIWRNDRKRALCVVHDLFTNSVVDLAWNPLTQQLLACSSDGSLAVLDFSAHELGKAVTQEEQTGLFQRLYGLEGAGQAGQLAGLGLNTLLVENVDVLKAHGKAKTNGVTPTTAVPRTDVSQTTQSNPSMVSSQRLAKGPTDRQIETILPDGRRRITPLYIPLDSVGPEGGEGGPPLTFSSSRQEKSKILVEKRENSSCSLPPVPATVATPQPQVCSGPDLTIAPSKQNQSSQVSQKPSQPPQQQQQQPPPVHTQQMTQPGPVIASNAAVDGKAKPKRIRPTLVSAPGGQPIGTNGLQSISYQDNASPTPIQSEDVNAQQRFSSVTAAAVSHQVSGPMQLPVNGALVLGAQVYPALQLRQPCVINIELGLTVQITINIPVAGGWTMSRIVCTKIVTGSTSATEGAPISQELWDTVLEGRVCAAAASVNLTALVDSEGHLVLLCTRSGRRLVSPLVLSGQAAMITCRGCRIAVLTVDGMLTLYEVSRPEPEIGVSSRADAPSSECSYSASLASLVYGDGRGCYRRLLSESVRSIMSANKSATLRSLDLLQPQGLPLLSLSNGRNYFFDQEASSWSLISWTSGVISRCSDHYAALPVDSTPNQKGPLERIQGSLLRSTASRTMSSLQANPSIQRSATLAFLESELNGARVLSSPSEFRFWALALVRFLASEGLEARLRLALDDIIAADGFHNETELSSVSARQMLADVLPVIAANLRLQRVYLEYKQRLELLQGARTHGKLPRVSSLRARQAAAVAKPPRRPSPQPENVSIAVGGVENGTSGAGTGTTTPKQPTPGVQPRKRGRPPKNRGISKIARVEQRAEPVEETEVDAQGPLAINGTVQENNNHNNNGCTTQAGSTLTNEVKEVLTHKQLNGDNNSSSTNEIDGDDRKIESTSKDAPTAAVGDLVITEANGGKSGSPSMATSGGSVCRVLQGVLKAIEKEEEREQRQDHDDTTIPLVTSQPISAADAAAVATTTTTTTTTATTAVLTETANTATSIANGS</sequence>
<evidence type="ECO:0000259" key="12">
    <source>
        <dbReference type="Pfam" id="PF07569"/>
    </source>
</evidence>
<feature type="domain" description="Protein HIRA-like C-terminal" evidence="12">
    <location>
        <begin position="842"/>
        <end position="994"/>
    </location>
</feature>
<evidence type="ECO:0000256" key="3">
    <source>
        <dbReference type="ARBA" id="ARBA00007306"/>
    </source>
</evidence>
<comment type="similarity">
    <text evidence="3">Belongs to the WD repeat HIR1 family.</text>
</comment>
<evidence type="ECO:0000256" key="7">
    <source>
        <dbReference type="ARBA" id="ARBA00023015"/>
    </source>
</evidence>
<feature type="compositionally biased region" description="Low complexity" evidence="11">
    <location>
        <begin position="540"/>
        <end position="574"/>
    </location>
</feature>
<dbReference type="OrthoDB" id="1741719at2759"/>
<feature type="repeat" description="WD" evidence="10">
    <location>
        <begin position="67"/>
        <end position="100"/>
    </location>
</feature>
<dbReference type="InterPro" id="IPR031120">
    <property type="entry name" value="HIR1-like"/>
</dbReference>
<evidence type="ECO:0000256" key="4">
    <source>
        <dbReference type="ARBA" id="ARBA00022574"/>
    </source>
</evidence>
<evidence type="ECO:0000256" key="2">
    <source>
        <dbReference type="ARBA" id="ARBA00004123"/>
    </source>
</evidence>
<organism evidence="14 15">
    <name type="scientific">Varroa destructor</name>
    <name type="common">Honeybee mite</name>
    <dbReference type="NCBI Taxonomy" id="109461"/>
    <lineage>
        <taxon>Eukaryota</taxon>
        <taxon>Metazoa</taxon>
        <taxon>Ecdysozoa</taxon>
        <taxon>Arthropoda</taxon>
        <taxon>Chelicerata</taxon>
        <taxon>Arachnida</taxon>
        <taxon>Acari</taxon>
        <taxon>Parasitiformes</taxon>
        <taxon>Mesostigmata</taxon>
        <taxon>Gamasina</taxon>
        <taxon>Dermanyssoidea</taxon>
        <taxon>Varroidae</taxon>
        <taxon>Varroa</taxon>
    </lineage>
</organism>
<feature type="compositionally biased region" description="Polar residues" evidence="11">
    <location>
        <begin position="1185"/>
        <end position="1197"/>
    </location>
</feature>
<keyword evidence="4 10" id="KW-0853">WD repeat</keyword>
<dbReference type="GO" id="GO:0000785">
    <property type="term" value="C:chromatin"/>
    <property type="evidence" value="ECO:0007669"/>
    <property type="project" value="TreeGrafter"/>
</dbReference>
<evidence type="ECO:0000256" key="10">
    <source>
        <dbReference type="PROSITE-ProRule" id="PRU00221"/>
    </source>
</evidence>
<keyword evidence="6" id="KW-0156">Chromatin regulator</keyword>
<feature type="repeat" description="WD" evidence="10">
    <location>
        <begin position="128"/>
        <end position="163"/>
    </location>
</feature>
<protein>
    <recommendedName>
        <fullName evidence="16">Protein HIRA</fullName>
    </recommendedName>
</protein>
<dbReference type="InterPro" id="IPR055410">
    <property type="entry name" value="Beta-prop_CAF1B_HIR1"/>
</dbReference>
<dbReference type="PROSITE" id="PS50082">
    <property type="entry name" value="WD_REPEATS_2"/>
    <property type="match status" value="3"/>
</dbReference>
<dbReference type="Pfam" id="PF07569">
    <property type="entry name" value="Hira"/>
    <property type="match status" value="1"/>
</dbReference>
<dbReference type="KEGG" id="vde:111253142"/>
<dbReference type="PROSITE" id="PS00678">
    <property type="entry name" value="WD_REPEATS_1"/>
    <property type="match status" value="1"/>
</dbReference>
<dbReference type="Gene3D" id="2.130.10.10">
    <property type="entry name" value="YVTN repeat-like/Quinoprotein amine dehydrogenase"/>
    <property type="match status" value="3"/>
</dbReference>
<keyword evidence="9" id="KW-0539">Nucleus</keyword>
<reference evidence="14" key="1">
    <citation type="submission" date="2021-01" db="UniProtKB">
        <authorList>
            <consortium name="EnsemblMetazoa"/>
        </authorList>
    </citation>
    <scope>IDENTIFICATION</scope>
</reference>
<dbReference type="InterPro" id="IPR015943">
    <property type="entry name" value="WD40/YVTN_repeat-like_dom_sf"/>
</dbReference>
<dbReference type="InParanoid" id="A0A7M7KNX8"/>
<evidence type="ECO:0000259" key="13">
    <source>
        <dbReference type="Pfam" id="PF24105"/>
    </source>
</evidence>
<feature type="repeat" description="WD" evidence="10">
    <location>
        <begin position="172"/>
        <end position="203"/>
    </location>
</feature>